<accession>A0AAP7IGI2</accession>
<dbReference type="EMBL" id="LNPX01000004">
    <property type="protein sequence ID" value="OEK58963.1"/>
    <property type="molecule type" value="Genomic_DNA"/>
</dbReference>
<protein>
    <submittedName>
        <fullName evidence="1">Uncharacterized protein</fullName>
    </submittedName>
</protein>
<gene>
    <name evidence="1" type="ORF">ASS94_01155</name>
</gene>
<reference evidence="2" key="1">
    <citation type="submission" date="2015-11" db="EMBL/GenBank/DDBJ databases">
        <title>Genomic diversity of Staphylococcus saprophyticus strains from urinary tract infections, animal surfaces, and fermented foods.</title>
        <authorList>
            <person name="Wolfe B.E."/>
        </authorList>
    </citation>
    <scope>NUCLEOTIDE SEQUENCE [LARGE SCALE GENOMIC DNA]</scope>
    <source>
        <strain evidence="2">738_7</strain>
    </source>
</reference>
<sequence>MMKQVEKQTVLTRKNKNYTSIFTTDFSDETLAKAIEVQEQIRQDGRYSVIKLKKSAVLDYIERYDVVNKIKEAKDADVGHQFEIAGCYFTRIEDMEHCYITLRDETAYEKGRLNEFGTFGQEDILIEMIFKHKTGNLMNF</sequence>
<evidence type="ECO:0000313" key="1">
    <source>
        <dbReference type="EMBL" id="OEK58963.1"/>
    </source>
</evidence>
<name>A0AAP7IGI2_9STAP</name>
<comment type="caution">
    <text evidence="1">The sequence shown here is derived from an EMBL/GenBank/DDBJ whole genome shotgun (WGS) entry which is preliminary data.</text>
</comment>
<dbReference type="AlphaFoldDB" id="A0AAP7IGI2"/>
<organism evidence="1 2">
    <name type="scientific">Staphylococcus equorum</name>
    <dbReference type="NCBI Taxonomy" id="246432"/>
    <lineage>
        <taxon>Bacteria</taxon>
        <taxon>Bacillati</taxon>
        <taxon>Bacillota</taxon>
        <taxon>Bacilli</taxon>
        <taxon>Bacillales</taxon>
        <taxon>Staphylococcaceae</taxon>
        <taxon>Staphylococcus</taxon>
    </lineage>
</organism>
<proteinExistence type="predicted"/>
<evidence type="ECO:0000313" key="2">
    <source>
        <dbReference type="Proteomes" id="UP000095464"/>
    </source>
</evidence>
<dbReference type="Proteomes" id="UP000095464">
    <property type="component" value="Unassembled WGS sequence"/>
</dbReference>
<dbReference type="RefSeq" id="WP_069854364.1">
    <property type="nucleotide sequence ID" value="NZ_LNPX01000004.1"/>
</dbReference>